<keyword evidence="2" id="KW-0808">Transferase</keyword>
<accession>A0A8G2CBC9</accession>
<organism evidence="2 3">
    <name type="scientific">Halodesulfovibrio aestuarii</name>
    <dbReference type="NCBI Taxonomy" id="126333"/>
    <lineage>
        <taxon>Bacteria</taxon>
        <taxon>Pseudomonadati</taxon>
        <taxon>Thermodesulfobacteriota</taxon>
        <taxon>Desulfovibrionia</taxon>
        <taxon>Desulfovibrionales</taxon>
        <taxon>Desulfovibrionaceae</taxon>
        <taxon>Halodesulfovibrio</taxon>
    </lineage>
</organism>
<evidence type="ECO:0000259" key="1">
    <source>
        <dbReference type="PROSITE" id="PS51186"/>
    </source>
</evidence>
<gene>
    <name evidence="2" type="ORF">SAMN05660830_02654</name>
</gene>
<name>A0A8G2CBC9_9BACT</name>
<dbReference type="CDD" id="cd04301">
    <property type="entry name" value="NAT_SF"/>
    <property type="match status" value="1"/>
</dbReference>
<dbReference type="Proteomes" id="UP000184001">
    <property type="component" value="Unassembled WGS sequence"/>
</dbReference>
<dbReference type="GO" id="GO:0016747">
    <property type="term" value="F:acyltransferase activity, transferring groups other than amino-acyl groups"/>
    <property type="evidence" value="ECO:0007669"/>
    <property type="project" value="InterPro"/>
</dbReference>
<dbReference type="RefSeq" id="WP_019999640.1">
    <property type="nucleotide sequence ID" value="NZ_CP192217.1"/>
</dbReference>
<dbReference type="Pfam" id="PF13673">
    <property type="entry name" value="Acetyltransf_10"/>
    <property type="match status" value="1"/>
</dbReference>
<sequence>MLYSVEEIDKEHELYEPTVAMRRVDLYPVGRVTRSYIQDELEDESTLLVAVKNRKLLGCSRLTLLGETMKLSHMVVGEGYRLTGVGSSLMRKIFKLSKQMGAKKIQLESIPEAVPFFERFGFVVVGEQKILDLLDLPALDMEREL</sequence>
<protein>
    <submittedName>
        <fullName evidence="2">Predicted N-acyltransferase, GNAT family</fullName>
    </submittedName>
</protein>
<feature type="domain" description="N-acetyltransferase" evidence="1">
    <location>
        <begin position="1"/>
        <end position="145"/>
    </location>
</feature>
<dbReference type="InterPro" id="IPR016181">
    <property type="entry name" value="Acyl_CoA_acyltransferase"/>
</dbReference>
<dbReference type="InterPro" id="IPR000182">
    <property type="entry name" value="GNAT_dom"/>
</dbReference>
<proteinExistence type="predicted"/>
<comment type="caution">
    <text evidence="2">The sequence shown here is derived from an EMBL/GenBank/DDBJ whole genome shotgun (WGS) entry which is preliminary data.</text>
</comment>
<evidence type="ECO:0000313" key="3">
    <source>
        <dbReference type="Proteomes" id="UP000184001"/>
    </source>
</evidence>
<reference evidence="2 3" key="1">
    <citation type="submission" date="2016-11" db="EMBL/GenBank/DDBJ databases">
        <authorList>
            <person name="Varghese N."/>
            <person name="Submissions S."/>
        </authorList>
    </citation>
    <scope>NUCLEOTIDE SEQUENCE [LARGE SCALE GENOMIC DNA]</scope>
    <source>
        <strain evidence="2 3">DSM 17919</strain>
    </source>
</reference>
<keyword evidence="2" id="KW-0012">Acyltransferase</keyword>
<dbReference type="AlphaFoldDB" id="A0A8G2CBC9"/>
<evidence type="ECO:0000313" key="2">
    <source>
        <dbReference type="EMBL" id="SHJ53766.1"/>
    </source>
</evidence>
<dbReference type="Gene3D" id="3.40.630.30">
    <property type="match status" value="1"/>
</dbReference>
<dbReference type="PROSITE" id="PS51186">
    <property type="entry name" value="GNAT"/>
    <property type="match status" value="1"/>
</dbReference>
<dbReference type="EMBL" id="FQZR01000007">
    <property type="protein sequence ID" value="SHJ53766.1"/>
    <property type="molecule type" value="Genomic_DNA"/>
</dbReference>
<dbReference type="SUPFAM" id="SSF55729">
    <property type="entry name" value="Acyl-CoA N-acyltransferases (Nat)"/>
    <property type="match status" value="1"/>
</dbReference>